<reference evidence="1 2" key="1">
    <citation type="journal article" date="2010" name="Mol. Plant Microbe Interact.">
        <title>Streptomyces scabies 87-22 contains a coronafacic acid-like biosynthetic cluster that contributes to plant-microbe interactions.</title>
        <authorList>
            <person name="Bignell D.R."/>
            <person name="Seipke R.F."/>
            <person name="Huguet-Tapia J.C."/>
            <person name="Chambers A.H."/>
            <person name="Parry R.J."/>
            <person name="Loria R."/>
        </authorList>
    </citation>
    <scope>NUCLEOTIDE SEQUENCE [LARGE SCALE GENOMIC DNA]</scope>
    <source>
        <strain evidence="1 2">87.22</strain>
    </source>
</reference>
<accession>C9Z965</accession>
<dbReference type="Proteomes" id="UP000001444">
    <property type="component" value="Chromosome"/>
</dbReference>
<gene>
    <name evidence="1" type="ordered locus">SCAB_61331</name>
</gene>
<organism evidence="1 2">
    <name type="scientific">Streptomyces scabiei (strain 87.22)</name>
    <dbReference type="NCBI Taxonomy" id="680198"/>
    <lineage>
        <taxon>Bacteria</taxon>
        <taxon>Bacillati</taxon>
        <taxon>Actinomycetota</taxon>
        <taxon>Actinomycetes</taxon>
        <taxon>Kitasatosporales</taxon>
        <taxon>Streptomycetaceae</taxon>
        <taxon>Streptomyces</taxon>
    </lineage>
</organism>
<dbReference type="AlphaFoldDB" id="C9Z965"/>
<sequence>MGNVLPRLLLIVSASTAPSAHEVEEQKQQGDVLADLFDRHGYSRRA</sequence>
<dbReference type="HOGENOM" id="CLU_3189786_0_0_11"/>
<dbReference type="EMBL" id="FN554889">
    <property type="protein sequence ID" value="CBG73154.1"/>
    <property type="molecule type" value="Genomic_DNA"/>
</dbReference>
<name>C9Z965_STRSW</name>
<evidence type="ECO:0000313" key="1">
    <source>
        <dbReference type="EMBL" id="CBG73154.1"/>
    </source>
</evidence>
<dbReference type="STRING" id="680198.SCAB_61331"/>
<protein>
    <submittedName>
        <fullName evidence="1">Uncharacterized protein</fullName>
    </submittedName>
</protein>
<dbReference type="KEGG" id="scb:SCAB_61331"/>
<keyword evidence="2" id="KW-1185">Reference proteome</keyword>
<proteinExistence type="predicted"/>
<evidence type="ECO:0000313" key="2">
    <source>
        <dbReference type="Proteomes" id="UP000001444"/>
    </source>
</evidence>